<evidence type="ECO:0000256" key="1">
    <source>
        <dbReference type="SAM" id="Phobius"/>
    </source>
</evidence>
<evidence type="ECO:0000313" key="2">
    <source>
        <dbReference type="EMBL" id="MUN36915.1"/>
    </source>
</evidence>
<keyword evidence="3" id="KW-1185">Reference proteome</keyword>
<feature type="transmembrane region" description="Helical" evidence="1">
    <location>
        <begin position="116"/>
        <end position="140"/>
    </location>
</feature>
<keyword evidence="1" id="KW-1133">Transmembrane helix</keyword>
<evidence type="ECO:0000313" key="3">
    <source>
        <dbReference type="Proteomes" id="UP000432015"/>
    </source>
</evidence>
<organism evidence="2 3">
    <name type="scientific">Actinomadura litoris</name>
    <dbReference type="NCBI Taxonomy" id="2678616"/>
    <lineage>
        <taxon>Bacteria</taxon>
        <taxon>Bacillati</taxon>
        <taxon>Actinomycetota</taxon>
        <taxon>Actinomycetes</taxon>
        <taxon>Streptosporangiales</taxon>
        <taxon>Thermomonosporaceae</taxon>
        <taxon>Actinomadura</taxon>
    </lineage>
</organism>
<feature type="transmembrane region" description="Helical" evidence="1">
    <location>
        <begin position="71"/>
        <end position="95"/>
    </location>
</feature>
<dbReference type="RefSeq" id="WP_156215952.1">
    <property type="nucleotide sequence ID" value="NZ_WOFH01000003.1"/>
</dbReference>
<feature type="transmembrane region" description="Helical" evidence="1">
    <location>
        <begin position="160"/>
        <end position="181"/>
    </location>
</feature>
<proteinExistence type="predicted"/>
<evidence type="ECO:0008006" key="4">
    <source>
        <dbReference type="Google" id="ProtNLM"/>
    </source>
</evidence>
<keyword evidence="1" id="KW-0472">Membrane</keyword>
<feature type="transmembrane region" description="Helical" evidence="1">
    <location>
        <begin position="20"/>
        <end position="39"/>
    </location>
</feature>
<keyword evidence="1" id="KW-0812">Transmembrane</keyword>
<comment type="caution">
    <text evidence="2">The sequence shown here is derived from an EMBL/GenBank/DDBJ whole genome shotgun (WGS) entry which is preliminary data.</text>
</comment>
<feature type="transmembrane region" description="Helical" evidence="1">
    <location>
        <begin position="273"/>
        <end position="292"/>
    </location>
</feature>
<feature type="transmembrane region" description="Helical" evidence="1">
    <location>
        <begin position="193"/>
        <end position="210"/>
    </location>
</feature>
<gene>
    <name evidence="2" type="ORF">GNZ18_09935</name>
</gene>
<reference evidence="2 3" key="1">
    <citation type="submission" date="2019-11" db="EMBL/GenBank/DDBJ databases">
        <authorList>
            <person name="Cao P."/>
        </authorList>
    </citation>
    <scope>NUCLEOTIDE SEQUENCE [LARGE SCALE GENOMIC DNA]</scope>
    <source>
        <strain evidence="2 3">NEAU-AAG5</strain>
    </source>
</reference>
<name>A0A7K1KY47_9ACTN</name>
<feature type="transmembrane region" description="Helical" evidence="1">
    <location>
        <begin position="244"/>
        <end position="266"/>
    </location>
</feature>
<dbReference type="Proteomes" id="UP000432015">
    <property type="component" value="Unassembled WGS sequence"/>
</dbReference>
<dbReference type="AlphaFoldDB" id="A0A7K1KY47"/>
<protein>
    <recommendedName>
        <fullName evidence="4">Cytochrome C biogenesis protein transmembrane region</fullName>
    </recommendedName>
</protein>
<accession>A0A7K1KY47</accession>
<sequence length="311" mass="32176">MTQLANNPPVTRAAAPQRRILLIAVGALIGFALTVIWSAEFVDQTIGDNVANTLLGHDAKATPITGMAAGVLFALVSGVAGTFTACNIAAFSALTPTMAGGGATKGDRVRGTIRPLGLLAAGMIPVSALYGALVGVVGTGMPQFKTATGDGIPPRLVQAMIVYGVIGLIMIVLGLASAGVIKDPLAPLEARRPGARLVVMGVLIGGFLIGRPFPLFRQLFQDAADSHNPLYGAAAFTLQSLGNIAIMAILLIAIALLTGGRVGLWLAASPHRAAAITTVGFIAAGVFLLLYWDVRLPSIFEDYWYPLAPWV</sequence>
<dbReference type="EMBL" id="WOFH01000003">
    <property type="protein sequence ID" value="MUN36915.1"/>
    <property type="molecule type" value="Genomic_DNA"/>
</dbReference>